<dbReference type="Pfam" id="PF17648">
    <property type="entry name" value="Luciferase"/>
    <property type="match status" value="1"/>
</dbReference>
<name>A0A067Q786_9AGAM</name>
<accession>A0A067Q786</accession>
<dbReference type="EMBL" id="KL197717">
    <property type="protein sequence ID" value="KDQ58436.1"/>
    <property type="molecule type" value="Genomic_DNA"/>
</dbReference>
<organism evidence="3 4">
    <name type="scientific">Jaapia argillacea MUCL 33604</name>
    <dbReference type="NCBI Taxonomy" id="933084"/>
    <lineage>
        <taxon>Eukaryota</taxon>
        <taxon>Fungi</taxon>
        <taxon>Dikarya</taxon>
        <taxon>Basidiomycota</taxon>
        <taxon>Agaricomycotina</taxon>
        <taxon>Agaricomycetes</taxon>
        <taxon>Agaricomycetidae</taxon>
        <taxon>Jaapiales</taxon>
        <taxon>Jaapiaceae</taxon>
        <taxon>Jaapia</taxon>
    </lineage>
</organism>
<protein>
    <recommendedName>
        <fullName evidence="2">Luciferase domain-containing protein</fullName>
    </recommendedName>
</protein>
<sequence>MSYGPGGLPYNVVGWFASGVLLKSMAIGADVIGTDLYDKNPDKRSFLPAGFPPRPRGERPDIGPHPLPQRQLNQPAPKKIKEMLVREFEKIVRDNQDIIDYRDSVHEGRTKSLFIKKDQPQSAATKMMLGEISHIHGTGDYSVHVVLAPQDCKKVIASGWGQRHPLDGVRASKLVLGWWVPKEYVLVYAPRNEEEVQIVVQIVKAAVGYMTGRYDVK</sequence>
<evidence type="ECO:0000313" key="3">
    <source>
        <dbReference type="EMBL" id="KDQ58436.1"/>
    </source>
</evidence>
<keyword evidence="4" id="KW-1185">Reference proteome</keyword>
<dbReference type="InterPro" id="IPR040841">
    <property type="entry name" value="Luciferase_dom"/>
</dbReference>
<reference evidence="4" key="1">
    <citation type="journal article" date="2014" name="Proc. Natl. Acad. Sci. U.S.A.">
        <title>Extensive sampling of basidiomycete genomes demonstrates inadequacy of the white-rot/brown-rot paradigm for wood decay fungi.</title>
        <authorList>
            <person name="Riley R."/>
            <person name="Salamov A.A."/>
            <person name="Brown D.W."/>
            <person name="Nagy L.G."/>
            <person name="Floudas D."/>
            <person name="Held B.W."/>
            <person name="Levasseur A."/>
            <person name="Lombard V."/>
            <person name="Morin E."/>
            <person name="Otillar R."/>
            <person name="Lindquist E.A."/>
            <person name="Sun H."/>
            <person name="LaButti K.M."/>
            <person name="Schmutz J."/>
            <person name="Jabbour D."/>
            <person name="Luo H."/>
            <person name="Baker S.E."/>
            <person name="Pisabarro A.G."/>
            <person name="Walton J.D."/>
            <person name="Blanchette R.A."/>
            <person name="Henrissat B."/>
            <person name="Martin F."/>
            <person name="Cullen D."/>
            <person name="Hibbett D.S."/>
            <person name="Grigoriev I.V."/>
        </authorList>
    </citation>
    <scope>NUCLEOTIDE SEQUENCE [LARGE SCALE GENOMIC DNA]</scope>
    <source>
        <strain evidence="4">MUCL 33604</strain>
    </source>
</reference>
<gene>
    <name evidence="3" type="ORF">JAAARDRAFT_154908</name>
</gene>
<dbReference type="PANTHER" id="PTHR38695">
    <property type="entry name" value="AMINO ACID PERMEASE_ SLC12A DOMAIN-CONTAINING PROTEIN"/>
    <property type="match status" value="1"/>
</dbReference>
<dbReference type="InParanoid" id="A0A067Q786"/>
<feature type="non-terminal residue" evidence="3">
    <location>
        <position position="1"/>
    </location>
</feature>
<dbReference type="HOGENOM" id="CLU_063954_1_0_1"/>
<dbReference type="PANTHER" id="PTHR38695:SF1">
    <property type="entry name" value="AMINO ACID PERMEASE_ SLC12A DOMAIN-CONTAINING PROTEIN"/>
    <property type="match status" value="1"/>
</dbReference>
<dbReference type="Proteomes" id="UP000027265">
    <property type="component" value="Unassembled WGS sequence"/>
</dbReference>
<dbReference type="OrthoDB" id="5358398at2759"/>
<evidence type="ECO:0000313" key="4">
    <source>
        <dbReference type="Proteomes" id="UP000027265"/>
    </source>
</evidence>
<dbReference type="STRING" id="933084.A0A067Q786"/>
<dbReference type="AlphaFoldDB" id="A0A067Q786"/>
<evidence type="ECO:0000259" key="2">
    <source>
        <dbReference type="Pfam" id="PF17648"/>
    </source>
</evidence>
<feature type="region of interest" description="Disordered" evidence="1">
    <location>
        <begin position="43"/>
        <end position="76"/>
    </location>
</feature>
<feature type="domain" description="Luciferase" evidence="2">
    <location>
        <begin position="130"/>
        <end position="206"/>
    </location>
</feature>
<evidence type="ECO:0000256" key="1">
    <source>
        <dbReference type="SAM" id="MobiDB-lite"/>
    </source>
</evidence>
<proteinExistence type="predicted"/>
<dbReference type="InterPro" id="IPR048273">
    <property type="entry name" value="Luciferase"/>
</dbReference>